<accession>A0ABV2NP85</accession>
<sequence length="89" mass="10002">MADQPISRDSLRGSPSTMISHATLARGGAMFEWRCDRHPRLVKHYYRGTRTSPAQVTWSVDGHRCADLDEAIRFLNGPVIAEDLYEVAS</sequence>
<comment type="caution">
    <text evidence="1">The sequence shown here is derived from an EMBL/GenBank/DDBJ whole genome shotgun (WGS) entry which is preliminary data.</text>
</comment>
<dbReference type="RefSeq" id="WP_209650504.1">
    <property type="nucleotide sequence ID" value="NZ_JBEPNV010000001.1"/>
</dbReference>
<keyword evidence="2" id="KW-1185">Reference proteome</keyword>
<name>A0ABV2NP85_9HYPH</name>
<protein>
    <submittedName>
        <fullName evidence="1">Uncharacterized protein</fullName>
    </submittedName>
</protein>
<dbReference type="Proteomes" id="UP001549119">
    <property type="component" value="Unassembled WGS sequence"/>
</dbReference>
<organism evidence="1 2">
    <name type="scientific">Methylobacterium radiotolerans</name>
    <dbReference type="NCBI Taxonomy" id="31998"/>
    <lineage>
        <taxon>Bacteria</taxon>
        <taxon>Pseudomonadati</taxon>
        <taxon>Pseudomonadota</taxon>
        <taxon>Alphaproteobacteria</taxon>
        <taxon>Hyphomicrobiales</taxon>
        <taxon>Methylobacteriaceae</taxon>
        <taxon>Methylobacterium</taxon>
    </lineage>
</organism>
<dbReference type="EMBL" id="JBEPNW010000002">
    <property type="protein sequence ID" value="MET3868266.1"/>
    <property type="molecule type" value="Genomic_DNA"/>
</dbReference>
<gene>
    <name evidence="1" type="ORF">ABIC20_005575</name>
</gene>
<reference evidence="1 2" key="1">
    <citation type="submission" date="2024-06" db="EMBL/GenBank/DDBJ databases">
        <title>Genomics of switchgrass bacterial isolates.</title>
        <authorList>
            <person name="Shade A."/>
        </authorList>
    </citation>
    <scope>NUCLEOTIDE SEQUENCE [LARGE SCALE GENOMIC DNA]</scope>
    <source>
        <strain evidence="1 2">PvP084</strain>
    </source>
</reference>
<proteinExistence type="predicted"/>
<evidence type="ECO:0000313" key="1">
    <source>
        <dbReference type="EMBL" id="MET3868266.1"/>
    </source>
</evidence>
<evidence type="ECO:0000313" key="2">
    <source>
        <dbReference type="Proteomes" id="UP001549119"/>
    </source>
</evidence>